<protein>
    <submittedName>
        <fullName evidence="1">Uncharacterized protein</fullName>
    </submittedName>
</protein>
<name>A0A5D2I640_GOSTO</name>
<keyword evidence="2" id="KW-1185">Reference proteome</keyword>
<organism evidence="1 2">
    <name type="scientific">Gossypium tomentosum</name>
    <name type="common">Hawaiian cotton</name>
    <name type="synonym">Gossypium sandvicense</name>
    <dbReference type="NCBI Taxonomy" id="34277"/>
    <lineage>
        <taxon>Eukaryota</taxon>
        <taxon>Viridiplantae</taxon>
        <taxon>Streptophyta</taxon>
        <taxon>Embryophyta</taxon>
        <taxon>Tracheophyta</taxon>
        <taxon>Spermatophyta</taxon>
        <taxon>Magnoliopsida</taxon>
        <taxon>eudicotyledons</taxon>
        <taxon>Gunneridae</taxon>
        <taxon>Pentapetalae</taxon>
        <taxon>rosids</taxon>
        <taxon>malvids</taxon>
        <taxon>Malvales</taxon>
        <taxon>Malvaceae</taxon>
        <taxon>Malvoideae</taxon>
        <taxon>Gossypium</taxon>
    </lineage>
</organism>
<evidence type="ECO:0000313" key="1">
    <source>
        <dbReference type="EMBL" id="TYH38031.1"/>
    </source>
</evidence>
<proteinExistence type="predicted"/>
<dbReference type="Proteomes" id="UP000322667">
    <property type="component" value="Chromosome D12"/>
</dbReference>
<sequence length="140" mass="16387">MLTLGDDVHYTITLIRENSFLSSLFSNNLEMSYCYLNMFTIINKYILDLSKLEPLDGTNYHRWFQRIVIIFKQLEVDYILFNPPATNKPKNSNTVPKDLDVVATKAKFEKENKMVRSHMLSHMTNNLFDLFVKNKSAKSI</sequence>
<reference evidence="1 2" key="1">
    <citation type="submission" date="2019-07" db="EMBL/GenBank/DDBJ databases">
        <title>WGS assembly of Gossypium tomentosum.</title>
        <authorList>
            <person name="Chen Z.J."/>
            <person name="Sreedasyam A."/>
            <person name="Ando A."/>
            <person name="Song Q."/>
            <person name="De L."/>
            <person name="Hulse-Kemp A."/>
            <person name="Ding M."/>
            <person name="Ye W."/>
            <person name="Kirkbride R."/>
            <person name="Jenkins J."/>
            <person name="Plott C."/>
            <person name="Lovell J."/>
            <person name="Lin Y.-M."/>
            <person name="Vaughn R."/>
            <person name="Liu B."/>
            <person name="Li W."/>
            <person name="Simpson S."/>
            <person name="Scheffler B."/>
            <person name="Saski C."/>
            <person name="Grover C."/>
            <person name="Hu G."/>
            <person name="Conover J."/>
            <person name="Carlson J."/>
            <person name="Shu S."/>
            <person name="Boston L."/>
            <person name="Williams M."/>
            <person name="Peterson D."/>
            <person name="Mcgee K."/>
            <person name="Jones D."/>
            <person name="Wendel J."/>
            <person name="Stelly D."/>
            <person name="Grimwood J."/>
            <person name="Schmutz J."/>
        </authorList>
    </citation>
    <scope>NUCLEOTIDE SEQUENCE [LARGE SCALE GENOMIC DNA]</scope>
    <source>
        <strain evidence="1">7179.01</strain>
    </source>
</reference>
<accession>A0A5D2I640</accession>
<dbReference type="EMBL" id="CM017634">
    <property type="protein sequence ID" value="TYH38031.1"/>
    <property type="molecule type" value="Genomic_DNA"/>
</dbReference>
<evidence type="ECO:0000313" key="2">
    <source>
        <dbReference type="Proteomes" id="UP000322667"/>
    </source>
</evidence>
<dbReference type="AlphaFoldDB" id="A0A5D2I640"/>
<gene>
    <name evidence="1" type="ORF">ES332_D12G082300v1</name>
</gene>